<evidence type="ECO:0000256" key="2">
    <source>
        <dbReference type="ARBA" id="ARBA00022475"/>
    </source>
</evidence>
<dbReference type="GO" id="GO:0007635">
    <property type="term" value="P:chemosensory behavior"/>
    <property type="evidence" value="ECO:0007669"/>
    <property type="project" value="TreeGrafter"/>
</dbReference>
<keyword evidence="10" id="KW-1185">Reference proteome</keyword>
<dbReference type="GO" id="GO:0043025">
    <property type="term" value="C:neuronal cell body"/>
    <property type="evidence" value="ECO:0007669"/>
    <property type="project" value="TreeGrafter"/>
</dbReference>
<evidence type="ECO:0000256" key="8">
    <source>
        <dbReference type="RuleBase" id="RU363108"/>
    </source>
</evidence>
<name>A0A2J7QY57_9NEOP</name>
<feature type="transmembrane region" description="Helical" evidence="8">
    <location>
        <begin position="46"/>
        <end position="65"/>
    </location>
</feature>
<keyword evidence="4 8" id="KW-1133">Transmembrane helix</keyword>
<dbReference type="PANTHER" id="PTHR21143:SF133">
    <property type="entry name" value="GUSTATORY AND PHEROMONE RECEPTOR 32A-RELATED"/>
    <property type="match status" value="1"/>
</dbReference>
<dbReference type="GO" id="GO:0005886">
    <property type="term" value="C:plasma membrane"/>
    <property type="evidence" value="ECO:0007669"/>
    <property type="project" value="UniProtKB-SubCell"/>
</dbReference>
<evidence type="ECO:0000256" key="3">
    <source>
        <dbReference type="ARBA" id="ARBA00022692"/>
    </source>
</evidence>
<dbReference type="GO" id="GO:0050909">
    <property type="term" value="P:sensory perception of taste"/>
    <property type="evidence" value="ECO:0007669"/>
    <property type="project" value="InterPro"/>
</dbReference>
<keyword evidence="7 8" id="KW-0807">Transducer</keyword>
<dbReference type="FunCoup" id="A0A2J7QY57">
    <property type="interactions" value="54"/>
</dbReference>
<dbReference type="AlphaFoldDB" id="A0A2J7QY57"/>
<dbReference type="OrthoDB" id="6366728at2759"/>
<keyword evidence="2 8" id="KW-1003">Cell membrane</keyword>
<feature type="transmembrane region" description="Helical" evidence="8">
    <location>
        <begin position="314"/>
        <end position="336"/>
    </location>
</feature>
<dbReference type="PANTHER" id="PTHR21143">
    <property type="entry name" value="INVERTEBRATE GUSTATORY RECEPTOR"/>
    <property type="match status" value="1"/>
</dbReference>
<protein>
    <recommendedName>
        <fullName evidence="8">Gustatory receptor</fullName>
    </recommendedName>
</protein>
<keyword evidence="6 8" id="KW-0675">Receptor</keyword>
<dbReference type="InParanoid" id="A0A2J7QY57"/>
<dbReference type="GO" id="GO:0030425">
    <property type="term" value="C:dendrite"/>
    <property type="evidence" value="ECO:0007669"/>
    <property type="project" value="TreeGrafter"/>
</dbReference>
<comment type="caution">
    <text evidence="9">The sequence shown here is derived from an EMBL/GenBank/DDBJ whole genome shotgun (WGS) entry which is preliminary data.</text>
</comment>
<keyword evidence="3 8" id="KW-0812">Transmembrane</keyword>
<dbReference type="GO" id="GO:0007165">
    <property type="term" value="P:signal transduction"/>
    <property type="evidence" value="ECO:0007669"/>
    <property type="project" value="UniProtKB-KW"/>
</dbReference>
<sequence length="407" mass="46598">MKSIFEATDIYSAVWPLHFVSRILGLATYSLKPHIQSAKYETFSTYLYRIWSIFWITLLVVSEYIHTTRSIDASETLKQKATDTLRNSSLYSYSIVTVLLSLTVNRGKVPEILGKFAEIDQLFSSKLYRIQIYKNTKLFLSFQFSIMTTVIIIILASIIFFTHGNFGYSDIYIIFTQTLSLFLNCTSILYFVNLVLLLRNKYKYLNSVLESSAITPCNITNLKYRNSNFVTPIDTFRMKLSLAELRDNSMLSRRQHVRNLRIIYSKLQDVAVLINSTYGFSLLCAIIWVFISIISGANNALQLNGANHIYVIEAVLWIFFSVGLMTVMTVSCSLAVNECNRSHVIVQKIMLRDDIDNEVIKQLKKMFTQFEFMKIGFSACGLYKIDLSFLCGIIGATLSYVIIFSAL</sequence>
<dbReference type="GO" id="GO:0008049">
    <property type="term" value="P:male courtship behavior"/>
    <property type="evidence" value="ECO:0007669"/>
    <property type="project" value="TreeGrafter"/>
</dbReference>
<comment type="caution">
    <text evidence="8">Lacks conserved residue(s) required for the propagation of feature annotation.</text>
</comment>
<comment type="function">
    <text evidence="8">Gustatory receptor which mediates acceptance or avoidance behavior, depending on its substrates.</text>
</comment>
<evidence type="ECO:0000256" key="4">
    <source>
        <dbReference type="ARBA" id="ARBA00022989"/>
    </source>
</evidence>
<accession>A0A2J7QY57</accession>
<keyword evidence="5 8" id="KW-0472">Membrane</keyword>
<dbReference type="Pfam" id="PF08395">
    <property type="entry name" value="7tm_7"/>
    <property type="match status" value="1"/>
</dbReference>
<dbReference type="InterPro" id="IPR013604">
    <property type="entry name" value="7TM_chemorcpt"/>
</dbReference>
<gene>
    <name evidence="9" type="ORF">B7P43_G17600</name>
</gene>
<evidence type="ECO:0000313" key="10">
    <source>
        <dbReference type="Proteomes" id="UP000235965"/>
    </source>
</evidence>
<feature type="transmembrane region" description="Helical" evidence="8">
    <location>
        <begin position="387"/>
        <end position="406"/>
    </location>
</feature>
<dbReference type="EMBL" id="NEVH01009134">
    <property type="protein sequence ID" value="PNF33527.1"/>
    <property type="molecule type" value="Genomic_DNA"/>
</dbReference>
<proteinExistence type="inferred from homology"/>
<comment type="subcellular location">
    <subcellularLocation>
        <location evidence="1 8">Cell membrane</location>
        <topology evidence="1 8">Multi-pass membrane protein</topology>
    </subcellularLocation>
</comment>
<feature type="transmembrane region" description="Helical" evidence="8">
    <location>
        <begin position="270"/>
        <end position="294"/>
    </location>
</feature>
<evidence type="ECO:0000313" key="9">
    <source>
        <dbReference type="EMBL" id="PNF33527.1"/>
    </source>
</evidence>
<dbReference type="Proteomes" id="UP000235965">
    <property type="component" value="Unassembled WGS sequence"/>
</dbReference>
<evidence type="ECO:0000256" key="5">
    <source>
        <dbReference type="ARBA" id="ARBA00023136"/>
    </source>
</evidence>
<evidence type="ECO:0000256" key="6">
    <source>
        <dbReference type="ARBA" id="ARBA00023170"/>
    </source>
</evidence>
<feature type="transmembrane region" description="Helical" evidence="8">
    <location>
        <begin position="138"/>
        <end position="160"/>
    </location>
</feature>
<organism evidence="9 10">
    <name type="scientific">Cryptotermes secundus</name>
    <dbReference type="NCBI Taxonomy" id="105785"/>
    <lineage>
        <taxon>Eukaryota</taxon>
        <taxon>Metazoa</taxon>
        <taxon>Ecdysozoa</taxon>
        <taxon>Arthropoda</taxon>
        <taxon>Hexapoda</taxon>
        <taxon>Insecta</taxon>
        <taxon>Pterygota</taxon>
        <taxon>Neoptera</taxon>
        <taxon>Polyneoptera</taxon>
        <taxon>Dictyoptera</taxon>
        <taxon>Blattodea</taxon>
        <taxon>Blattoidea</taxon>
        <taxon>Termitoidae</taxon>
        <taxon>Kalotermitidae</taxon>
        <taxon>Cryptotermitinae</taxon>
        <taxon>Cryptotermes</taxon>
    </lineage>
</organism>
<evidence type="ECO:0000256" key="7">
    <source>
        <dbReference type="ARBA" id="ARBA00023224"/>
    </source>
</evidence>
<reference evidence="9 10" key="1">
    <citation type="submission" date="2017-12" db="EMBL/GenBank/DDBJ databases">
        <title>Hemimetabolous genomes reveal molecular basis of termite eusociality.</title>
        <authorList>
            <person name="Harrison M.C."/>
            <person name="Jongepier E."/>
            <person name="Robertson H.M."/>
            <person name="Arning N."/>
            <person name="Bitard-Feildel T."/>
            <person name="Chao H."/>
            <person name="Childers C.P."/>
            <person name="Dinh H."/>
            <person name="Doddapaneni H."/>
            <person name="Dugan S."/>
            <person name="Gowin J."/>
            <person name="Greiner C."/>
            <person name="Han Y."/>
            <person name="Hu H."/>
            <person name="Hughes D.S.T."/>
            <person name="Huylmans A.-K."/>
            <person name="Kemena C."/>
            <person name="Kremer L.P.M."/>
            <person name="Lee S.L."/>
            <person name="Lopez-Ezquerra A."/>
            <person name="Mallet L."/>
            <person name="Monroy-Kuhn J.M."/>
            <person name="Moser A."/>
            <person name="Murali S.C."/>
            <person name="Muzny D.M."/>
            <person name="Otani S."/>
            <person name="Piulachs M.-D."/>
            <person name="Poelchau M."/>
            <person name="Qu J."/>
            <person name="Schaub F."/>
            <person name="Wada-Katsumata A."/>
            <person name="Worley K.C."/>
            <person name="Xie Q."/>
            <person name="Ylla G."/>
            <person name="Poulsen M."/>
            <person name="Gibbs R.A."/>
            <person name="Schal C."/>
            <person name="Richards S."/>
            <person name="Belles X."/>
            <person name="Korb J."/>
            <person name="Bornberg-Bauer E."/>
        </authorList>
    </citation>
    <scope>NUCLEOTIDE SEQUENCE [LARGE SCALE GENOMIC DNA]</scope>
    <source>
        <tissue evidence="9">Whole body</tissue>
    </source>
</reference>
<dbReference type="GO" id="GO:0030424">
    <property type="term" value="C:axon"/>
    <property type="evidence" value="ECO:0007669"/>
    <property type="project" value="TreeGrafter"/>
</dbReference>
<evidence type="ECO:0000256" key="1">
    <source>
        <dbReference type="ARBA" id="ARBA00004651"/>
    </source>
</evidence>
<comment type="similarity">
    <text evidence="8">Belongs to the insect chemoreceptor superfamily. Gustatory receptor (GR) family.</text>
</comment>
<feature type="transmembrane region" description="Helical" evidence="8">
    <location>
        <begin position="172"/>
        <end position="198"/>
    </location>
</feature>